<keyword evidence="1 4" id="KW-0963">Cytoplasm</keyword>
<name>A0A0G4QIL4_9GAMM</name>
<dbReference type="Pfam" id="PF04345">
    <property type="entry name" value="Chor_lyase"/>
    <property type="match status" value="1"/>
</dbReference>
<feature type="binding site" evidence="4">
    <location>
        <position position="190"/>
    </location>
    <ligand>
        <name>substrate</name>
    </ligand>
</feature>
<dbReference type="AlphaFoldDB" id="A0A0G4QIL4"/>
<comment type="function">
    <text evidence="4">Removes the pyruvyl group from chorismate, with concomitant aromatization of the ring, to provide 4-hydroxybenzoate (4HB) for the ubiquinone pathway.</text>
</comment>
<dbReference type="EMBL" id="CVRY01000009">
    <property type="protein sequence ID" value="CRL65535.1"/>
    <property type="molecule type" value="Genomic_DNA"/>
</dbReference>
<dbReference type="HAMAP" id="MF_01632">
    <property type="entry name" value="UbiC"/>
    <property type="match status" value="1"/>
</dbReference>
<dbReference type="InterPro" id="IPR028978">
    <property type="entry name" value="Chorismate_lyase_/UTRA_dom_sf"/>
</dbReference>
<keyword evidence="2 4" id="KW-0831">Ubiquinone biosynthesis</keyword>
<evidence type="ECO:0000313" key="6">
    <source>
        <dbReference type="Proteomes" id="UP000183920"/>
    </source>
</evidence>
<dbReference type="GO" id="GO:0008813">
    <property type="term" value="F:chorismate lyase activity"/>
    <property type="evidence" value="ECO:0007669"/>
    <property type="project" value="UniProtKB-UniRule"/>
</dbReference>
<feature type="binding site" evidence="4">
    <location>
        <position position="69"/>
    </location>
    <ligand>
        <name>substrate</name>
    </ligand>
</feature>
<evidence type="ECO:0000256" key="2">
    <source>
        <dbReference type="ARBA" id="ARBA00022688"/>
    </source>
</evidence>
<dbReference type="PANTHER" id="PTHR38683">
    <property type="entry name" value="CHORISMATE PYRUVATE-LYASE"/>
    <property type="match status" value="1"/>
</dbReference>
<dbReference type="SUPFAM" id="SSF64288">
    <property type="entry name" value="Chorismate lyase-like"/>
    <property type="match status" value="1"/>
</dbReference>
<proteinExistence type="inferred from homology"/>
<reference evidence="6" key="1">
    <citation type="submission" date="2015-06" db="EMBL/GenBank/DDBJ databases">
        <authorList>
            <person name="Urmite Genomes"/>
        </authorList>
    </citation>
    <scope>NUCLEOTIDE SEQUENCE [LARGE SCALE GENOMIC DNA]</scope>
    <source>
        <strain evidence="6">CSUR P1867</strain>
    </source>
</reference>
<comment type="similarity">
    <text evidence="4">Belongs to the UbiC family.</text>
</comment>
<keyword evidence="3 4" id="KW-0456">Lyase</keyword>
<keyword evidence="4 5" id="KW-0670">Pyruvate</keyword>
<protein>
    <recommendedName>
        <fullName evidence="4">Chorismate pyruvate-lyase</fullName>
        <shortName evidence="4">CL</shortName>
        <shortName evidence="4">CPL</shortName>
        <ecNumber evidence="4">4.1.3.40</ecNumber>
    </recommendedName>
</protein>
<dbReference type="UniPathway" id="UPA00232"/>
<dbReference type="Proteomes" id="UP000183920">
    <property type="component" value="Unassembled WGS sequence"/>
</dbReference>
<evidence type="ECO:0000256" key="4">
    <source>
        <dbReference type="HAMAP-Rule" id="MF_01632"/>
    </source>
</evidence>
<dbReference type="GO" id="GO:0005829">
    <property type="term" value="C:cytosol"/>
    <property type="evidence" value="ECO:0007669"/>
    <property type="project" value="TreeGrafter"/>
</dbReference>
<comment type="catalytic activity">
    <reaction evidence="4">
        <text>chorismate = 4-hydroxybenzoate + pyruvate</text>
        <dbReference type="Rhea" id="RHEA:16505"/>
        <dbReference type="ChEBI" id="CHEBI:15361"/>
        <dbReference type="ChEBI" id="CHEBI:17879"/>
        <dbReference type="ChEBI" id="CHEBI:29748"/>
        <dbReference type="EC" id="4.1.3.40"/>
    </reaction>
</comment>
<dbReference type="InterPro" id="IPR007440">
    <property type="entry name" value="Chorismate--pyruvate_lyase"/>
</dbReference>
<dbReference type="Gene3D" id="3.40.1410.10">
    <property type="entry name" value="Chorismate lyase-like"/>
    <property type="match status" value="1"/>
</dbReference>
<sequence>MLSAFNFPESHHDILMNNKSHKLGSSTRDDEIMFKKSIITPAPIHWLPNEEHESIKESTLSWLMELGSMTRRFEQYCNKVTVMPYQEGFVDFIEPADERACLPKSQRYWLREVVLCGDDIPWLLGRTLVPEETLTGEDRKLVNLRTVPLGRYLFQETTLSRDFIHIGQQNGYWLRRSRFQLSDKPLLLTEMFLPASPVYEK</sequence>
<dbReference type="GO" id="GO:0042866">
    <property type="term" value="P:pyruvate biosynthetic process"/>
    <property type="evidence" value="ECO:0007669"/>
    <property type="project" value="UniProtKB-UniRule"/>
</dbReference>
<organism evidence="5 6">
    <name type="scientific">Proteus penneri</name>
    <dbReference type="NCBI Taxonomy" id="102862"/>
    <lineage>
        <taxon>Bacteria</taxon>
        <taxon>Pseudomonadati</taxon>
        <taxon>Pseudomonadota</taxon>
        <taxon>Gammaproteobacteria</taxon>
        <taxon>Enterobacterales</taxon>
        <taxon>Morganellaceae</taxon>
        <taxon>Proteus</taxon>
    </lineage>
</organism>
<dbReference type="EC" id="4.1.3.40" evidence="4"/>
<feature type="binding site" evidence="4">
    <location>
        <position position="111"/>
    </location>
    <ligand>
        <name>substrate</name>
    </ligand>
</feature>
<dbReference type="PANTHER" id="PTHR38683:SF1">
    <property type="entry name" value="CHORISMATE PYRUVATE-LYASE"/>
    <property type="match status" value="1"/>
</dbReference>
<evidence type="ECO:0000313" key="5">
    <source>
        <dbReference type="EMBL" id="CRL65535.1"/>
    </source>
</evidence>
<feature type="binding site" evidence="4">
    <location>
        <position position="149"/>
    </location>
    <ligand>
        <name>substrate</name>
    </ligand>
</feature>
<dbReference type="NCBIfam" id="NF008656">
    <property type="entry name" value="PRK11655.1"/>
    <property type="match status" value="1"/>
</dbReference>
<comment type="pathway">
    <text evidence="4">Cofactor biosynthesis; ubiquinone biosynthesis.</text>
</comment>
<gene>
    <name evidence="4 5" type="primary">ubiC</name>
    <name evidence="5" type="ORF">BN1804_03554</name>
</gene>
<evidence type="ECO:0000256" key="3">
    <source>
        <dbReference type="ARBA" id="ARBA00023239"/>
    </source>
</evidence>
<comment type="subunit">
    <text evidence="4">Monomer.</text>
</comment>
<comment type="subcellular location">
    <subcellularLocation>
        <location evidence="4">Cytoplasm</location>
    </subcellularLocation>
</comment>
<accession>A0A0G4QIL4</accession>
<accession>A0A379ERA4</accession>
<evidence type="ECO:0000256" key="1">
    <source>
        <dbReference type="ARBA" id="ARBA00022490"/>
    </source>
</evidence>
<dbReference type="GO" id="GO:0006744">
    <property type="term" value="P:ubiquinone biosynthetic process"/>
    <property type="evidence" value="ECO:0007669"/>
    <property type="project" value="UniProtKB-UniRule"/>
</dbReference>